<dbReference type="InterPro" id="IPR023168">
    <property type="entry name" value="GatB_Yqey_C_2"/>
</dbReference>
<reference evidence="1 2" key="1">
    <citation type="journal article" date="2016" name="Nat. Commun.">
        <title>Thousands of microbial genomes shed light on interconnected biogeochemical processes in an aquifer system.</title>
        <authorList>
            <person name="Anantharaman K."/>
            <person name="Brown C.T."/>
            <person name="Hug L.A."/>
            <person name="Sharon I."/>
            <person name="Castelle C.J."/>
            <person name="Probst A.J."/>
            <person name="Thomas B.C."/>
            <person name="Singh A."/>
            <person name="Wilkins M.J."/>
            <person name="Karaoz U."/>
            <person name="Brodie E.L."/>
            <person name="Williams K.H."/>
            <person name="Hubbard S.S."/>
            <person name="Banfield J.F."/>
        </authorList>
    </citation>
    <scope>NUCLEOTIDE SEQUENCE [LARGE SCALE GENOMIC DNA]</scope>
</reference>
<evidence type="ECO:0000313" key="1">
    <source>
        <dbReference type="EMBL" id="OGN09190.1"/>
    </source>
</evidence>
<protein>
    <recommendedName>
        <fullName evidence="3">Glutamyl-tRNA amidotransferase</fullName>
    </recommendedName>
</protein>
<organism evidence="1 2">
    <name type="scientific">Candidatus Yanofskybacteria bacterium RIFCSPHIGHO2_02_FULL_41_11</name>
    <dbReference type="NCBI Taxonomy" id="1802675"/>
    <lineage>
        <taxon>Bacteria</taxon>
        <taxon>Candidatus Yanofskyibacteriota</taxon>
    </lineage>
</organism>
<dbReference type="EMBL" id="MGJP01000042">
    <property type="protein sequence ID" value="OGN09190.1"/>
    <property type="molecule type" value="Genomic_DNA"/>
</dbReference>
<evidence type="ECO:0008006" key="3">
    <source>
        <dbReference type="Google" id="ProtNLM"/>
    </source>
</evidence>
<dbReference type="Pfam" id="PF09424">
    <property type="entry name" value="YqeY"/>
    <property type="match status" value="1"/>
</dbReference>
<dbReference type="PANTHER" id="PTHR28055:SF1">
    <property type="entry name" value="ALTERED INHERITANCE OF MITOCHONDRIA PROTEIN 41, MITOCHONDRIAL"/>
    <property type="match status" value="1"/>
</dbReference>
<evidence type="ECO:0000313" key="2">
    <source>
        <dbReference type="Proteomes" id="UP000177167"/>
    </source>
</evidence>
<dbReference type="InterPro" id="IPR019004">
    <property type="entry name" value="YqeY/Aim41"/>
</dbReference>
<gene>
    <name evidence="1" type="ORF">A3J46_03700</name>
</gene>
<accession>A0A1F8F9H6</accession>
<proteinExistence type="predicted"/>
<dbReference type="SUPFAM" id="SSF89095">
    <property type="entry name" value="GatB/YqeY motif"/>
    <property type="match status" value="1"/>
</dbReference>
<dbReference type="InterPro" id="IPR042184">
    <property type="entry name" value="YqeY/Aim41_N"/>
</dbReference>
<name>A0A1F8F9H6_9BACT</name>
<dbReference type="Proteomes" id="UP000177167">
    <property type="component" value="Unassembled WGS sequence"/>
</dbReference>
<sequence>MLKEKLTQDLKEALKSGNAKKRLVVGMVLNSVKNRELQKRAKSGKEEALNDEEILEVIASEVKKRKESIESFKAGGREELAQNEKEELDILMTYMPEQMSEDAIREVVRQTIKDMASPAEALAKAGQVIGAVMAKLKGKAEGGLVSKIVKEELSKPA</sequence>
<dbReference type="Gene3D" id="1.10.1510.10">
    <property type="entry name" value="Uncharacterised protein YqeY/AIM41 PF09424, N-terminal domain"/>
    <property type="match status" value="1"/>
</dbReference>
<dbReference type="AlphaFoldDB" id="A0A1F8F9H6"/>
<dbReference type="InterPro" id="IPR003789">
    <property type="entry name" value="Asn/Gln_tRNA_amidoTrase-B-like"/>
</dbReference>
<comment type="caution">
    <text evidence="1">The sequence shown here is derived from an EMBL/GenBank/DDBJ whole genome shotgun (WGS) entry which is preliminary data.</text>
</comment>
<dbReference type="GO" id="GO:0016884">
    <property type="term" value="F:carbon-nitrogen ligase activity, with glutamine as amido-N-donor"/>
    <property type="evidence" value="ECO:0007669"/>
    <property type="project" value="InterPro"/>
</dbReference>
<dbReference type="Gene3D" id="1.10.10.410">
    <property type="match status" value="1"/>
</dbReference>
<dbReference type="PANTHER" id="PTHR28055">
    <property type="entry name" value="ALTERED INHERITANCE OF MITOCHONDRIA PROTEIN 41, MITOCHONDRIAL"/>
    <property type="match status" value="1"/>
</dbReference>